<keyword evidence="10" id="KW-0234">DNA repair</keyword>
<dbReference type="InterPro" id="IPR027417">
    <property type="entry name" value="P-loop_NTPase"/>
</dbReference>
<dbReference type="Pfam" id="PF02463">
    <property type="entry name" value="SMC_N"/>
    <property type="match status" value="1"/>
</dbReference>
<evidence type="ECO:0000256" key="7">
    <source>
        <dbReference type="ARBA" id="ARBA00022840"/>
    </source>
</evidence>
<dbReference type="GO" id="GO:0030915">
    <property type="term" value="C:Smc5-Smc6 complex"/>
    <property type="evidence" value="ECO:0007669"/>
    <property type="project" value="TreeGrafter"/>
</dbReference>
<dbReference type="Proteomes" id="UP000008743">
    <property type="component" value="Unassembled WGS sequence"/>
</dbReference>
<evidence type="ECO:0000256" key="1">
    <source>
        <dbReference type="ARBA" id="ARBA00004123"/>
    </source>
</evidence>
<feature type="coiled-coil region" evidence="12">
    <location>
        <begin position="344"/>
        <end position="544"/>
    </location>
</feature>
<proteinExistence type="inferred from homology"/>
<dbReference type="STRING" id="595528.A0A0D2VRH3"/>
<evidence type="ECO:0000256" key="8">
    <source>
        <dbReference type="ARBA" id="ARBA00023054"/>
    </source>
</evidence>
<feature type="coiled-coil region" evidence="12">
    <location>
        <begin position="845"/>
        <end position="872"/>
    </location>
</feature>
<keyword evidence="5" id="KW-0547">Nucleotide-binding</keyword>
<dbReference type="OrthoDB" id="10072614at2759"/>
<dbReference type="GO" id="GO:0003684">
    <property type="term" value="F:damaged DNA binding"/>
    <property type="evidence" value="ECO:0007669"/>
    <property type="project" value="TreeGrafter"/>
</dbReference>
<feature type="domain" description="RecF/RecN/SMC N-terminal" evidence="14">
    <location>
        <begin position="158"/>
        <end position="1154"/>
    </location>
</feature>
<keyword evidence="4" id="KW-0158">Chromosome</keyword>
<keyword evidence="8 12" id="KW-0175">Coiled coil</keyword>
<protein>
    <recommendedName>
        <fullName evidence="14">RecF/RecN/SMC N-terminal domain-containing protein</fullName>
    </recommendedName>
</protein>
<comment type="similarity">
    <text evidence="3">Belongs to the SMC family. SMC6 subfamily.</text>
</comment>
<reference evidence="16" key="1">
    <citation type="submission" date="2011-02" db="EMBL/GenBank/DDBJ databases">
        <title>The Genome Sequence of Capsaspora owczarzaki ATCC 30864.</title>
        <authorList>
            <person name="Russ C."/>
            <person name="Cuomo C."/>
            <person name="Burger G."/>
            <person name="Gray M.W."/>
            <person name="Holland P.W.H."/>
            <person name="King N."/>
            <person name="Lang F.B.F."/>
            <person name="Roger A.J."/>
            <person name="Ruiz-Trillo I."/>
            <person name="Young S.K."/>
            <person name="Zeng Q."/>
            <person name="Gargeya S."/>
            <person name="Alvarado L."/>
            <person name="Berlin A."/>
            <person name="Chapman S.B."/>
            <person name="Chen Z."/>
            <person name="Freedman E."/>
            <person name="Gellesch M."/>
            <person name="Goldberg J."/>
            <person name="Griggs A."/>
            <person name="Gujja S."/>
            <person name="Heilman E."/>
            <person name="Heiman D."/>
            <person name="Howarth C."/>
            <person name="Mehta T."/>
            <person name="Neiman D."/>
            <person name="Pearson M."/>
            <person name="Roberts A."/>
            <person name="Saif S."/>
            <person name="Shea T."/>
            <person name="Shenoy N."/>
            <person name="Sisk P."/>
            <person name="Stolte C."/>
            <person name="Sykes S."/>
            <person name="White J."/>
            <person name="Yandava C."/>
            <person name="Haas B."/>
            <person name="Nusbaum C."/>
            <person name="Birren B."/>
        </authorList>
    </citation>
    <scope>NUCLEOTIDE SEQUENCE</scope>
    <source>
        <strain evidence="16">ATCC 30864</strain>
    </source>
</reference>
<dbReference type="PhylomeDB" id="A0A0D2VRH3"/>
<feature type="region of interest" description="Disordered" evidence="13">
    <location>
        <begin position="1"/>
        <end position="111"/>
    </location>
</feature>
<dbReference type="AlphaFoldDB" id="A0A0D2VRH3"/>
<keyword evidence="9" id="KW-0233">DNA recombination</keyword>
<dbReference type="SUPFAM" id="SSF52540">
    <property type="entry name" value="P-loop containing nucleoside triphosphate hydrolases"/>
    <property type="match status" value="2"/>
</dbReference>
<dbReference type="Gene3D" id="3.40.50.300">
    <property type="entry name" value="P-loop containing nucleotide triphosphate hydrolases"/>
    <property type="match status" value="2"/>
</dbReference>
<dbReference type="eggNOG" id="KOG0250">
    <property type="taxonomic scope" value="Eukaryota"/>
</dbReference>
<keyword evidence="11" id="KW-0539">Nucleus</keyword>
<evidence type="ECO:0000256" key="4">
    <source>
        <dbReference type="ARBA" id="ARBA00022454"/>
    </source>
</evidence>
<evidence type="ECO:0000313" key="16">
    <source>
        <dbReference type="Proteomes" id="UP000008743"/>
    </source>
</evidence>
<dbReference type="GO" id="GO:0005524">
    <property type="term" value="F:ATP binding"/>
    <property type="evidence" value="ECO:0007669"/>
    <property type="project" value="UniProtKB-KW"/>
</dbReference>
<dbReference type="RefSeq" id="XP_004348080.1">
    <property type="nucleotide sequence ID" value="XM_004348030.2"/>
</dbReference>
<dbReference type="PANTHER" id="PTHR19306:SF6">
    <property type="entry name" value="STRUCTURAL MAINTENANCE OF CHROMOSOMES PROTEIN 6"/>
    <property type="match status" value="1"/>
</dbReference>
<evidence type="ECO:0000313" key="15">
    <source>
        <dbReference type="EMBL" id="KJE93467.1"/>
    </source>
</evidence>
<dbReference type="OMA" id="MCHDHFY"/>
<feature type="compositionally biased region" description="Acidic residues" evidence="13">
    <location>
        <begin position="67"/>
        <end position="86"/>
    </location>
</feature>
<evidence type="ECO:0000256" key="13">
    <source>
        <dbReference type="SAM" id="MobiDB-lite"/>
    </source>
</evidence>
<evidence type="ECO:0000256" key="12">
    <source>
        <dbReference type="SAM" id="Coils"/>
    </source>
</evidence>
<evidence type="ECO:0000256" key="2">
    <source>
        <dbReference type="ARBA" id="ARBA00004286"/>
    </source>
</evidence>
<evidence type="ECO:0000256" key="3">
    <source>
        <dbReference type="ARBA" id="ARBA00006793"/>
    </source>
</evidence>
<keyword evidence="7" id="KW-0067">ATP-binding</keyword>
<dbReference type="FunCoup" id="A0A0D2VRH3">
    <property type="interactions" value="442"/>
</dbReference>
<dbReference type="EMBL" id="KE346365">
    <property type="protein sequence ID" value="KJE93467.1"/>
    <property type="molecule type" value="Genomic_DNA"/>
</dbReference>
<gene>
    <name evidence="15" type="ORF">CAOG_004255</name>
</gene>
<evidence type="ECO:0000256" key="5">
    <source>
        <dbReference type="ARBA" id="ARBA00022741"/>
    </source>
</evidence>
<keyword evidence="16" id="KW-1185">Reference proteome</keyword>
<name>A0A0D2VRH3_CAPO3</name>
<evidence type="ECO:0000256" key="11">
    <source>
        <dbReference type="ARBA" id="ARBA00023242"/>
    </source>
</evidence>
<dbReference type="GO" id="GO:0003697">
    <property type="term" value="F:single-stranded DNA binding"/>
    <property type="evidence" value="ECO:0007669"/>
    <property type="project" value="TreeGrafter"/>
</dbReference>
<accession>A0A0D2VRH3</accession>
<feature type="compositionally biased region" description="Low complexity" evidence="13">
    <location>
        <begin position="1087"/>
        <end position="1104"/>
    </location>
</feature>
<dbReference type="PANTHER" id="PTHR19306">
    <property type="entry name" value="STRUCTURAL MAINTENANCE OF CHROMOSOMES 5,6 SMC5, SMC6"/>
    <property type="match status" value="1"/>
</dbReference>
<evidence type="ECO:0000256" key="9">
    <source>
        <dbReference type="ARBA" id="ARBA00023172"/>
    </source>
</evidence>
<dbReference type="GO" id="GO:0000724">
    <property type="term" value="P:double-strand break repair via homologous recombination"/>
    <property type="evidence" value="ECO:0007669"/>
    <property type="project" value="TreeGrafter"/>
</dbReference>
<evidence type="ECO:0000256" key="10">
    <source>
        <dbReference type="ARBA" id="ARBA00023204"/>
    </source>
</evidence>
<dbReference type="InterPro" id="IPR003395">
    <property type="entry name" value="RecF/RecN/SMC_N"/>
</dbReference>
<keyword evidence="6" id="KW-0227">DNA damage</keyword>
<dbReference type="GO" id="GO:0005634">
    <property type="term" value="C:nucleus"/>
    <property type="evidence" value="ECO:0007669"/>
    <property type="project" value="UniProtKB-SubCell"/>
</dbReference>
<feature type="coiled-coil region" evidence="12">
    <location>
        <begin position="779"/>
        <end position="806"/>
    </location>
</feature>
<comment type="subcellular location">
    <subcellularLocation>
        <location evidence="2">Chromosome</location>
    </subcellularLocation>
    <subcellularLocation>
        <location evidence="1">Nucleus</location>
    </subcellularLocation>
</comment>
<evidence type="ECO:0000256" key="6">
    <source>
        <dbReference type="ARBA" id="ARBA00022763"/>
    </source>
</evidence>
<evidence type="ECO:0000259" key="14">
    <source>
        <dbReference type="Pfam" id="PF02463"/>
    </source>
</evidence>
<dbReference type="InParanoid" id="A0A0D2VRH3"/>
<sequence>MSAAPSNKPPSKRPRIANSDDNRRNDAASVPVQQLPRPRGKRIHDSDDDDDDRAHGSSKRKQRLQSSDDDDDDDDDDEEEEEEEEVVVASVNAKAKGKGRAAQQDEDEAEPATFADIMDRDYTAEETEVFAEQIAEGIKKGDELNKTVKTQAGIFLEIDLQNFMCHGRFHMKFSPQFTFVTGVNGSGKSAILCALMVGLGGKTGSTGRGSSIKELIKTGADRAVVRITLSNEGLFAYRPAQFGKRIIVERVFLKSGSSSYKLINGETNATVGKSAHDLAQLKDALRIDVDNPISVLTQDHSREFIKTASPDKLYDLFLRGTDLERMSNMYRSFKEGNTAIGLDLKAKSDELKVMNKEVERLKARYESSKALQQLGNRINDLANELAWAYVAEAEQIVEKETNELTKCQKLVQNLSAEVAAADKSYRAASNEYEEVQATRTAVHRDTEELSASSEMLNRKTVAARRAVNQAQEEVKRFDNQGNSKLQQVKQVERDIAETRRRALESKQKRGQAVEQNVEQWQRKIANIKDEADAMRRKLVVVEQHGQSFSTDVNSLQEVVMKFNRDIAAKRKEIESITSVSKNRLAVYGNEVPEILRRIDAESRWKHKPIGPIGRYLELTDASWAVAVEACLKDTISAFAVDNFDDARRLEDIMNQVFESHKRRPMIITRRFGPLFDVTRDSPSKEYLTVLRVLRCSEAMALNTLIDQNKIHTTVLLKDLEEAQRVILRTDYAALPHGVTTGYDKIGTFYEGGTRSQSSVANKYRGPQKLTAAQPTSQNVESIKHELRALEQRLHENDRQLAETKLAADANKRDERTLRSAIATKEREQSQLAARAEAIQSSAAEIENDATDVSDLEREMQALQEEAVSFFARAKQIHEAQVLPAQAQFAECDKQSKEANKLLADITRSSEERDEQLKASDQKQTQAKNLLTRRTAQHLEAQQQVDQRQAVVLDMINTAKSTKEQAQQLCSVAIPTKRTSGTIQKEMESTKQRLRDEERQQGRHEDITREYFEKTSMLEKSMADHNALKDLHGRLDVILVQRAVLYRDFRISIAQRACQYFIRLLALRGFQGKLKFHFESSKLEIRAQPPSQQDGQSSGSKDIQSLSGGEKSFGTICFLVSLWHSMPSPFRVLDEFDVFMDQVNRSLSAKLLTDFAALQPFRQHILITPQSIDPQVSGRKDIRVEVHSLAKLDG</sequence>
<feature type="region of interest" description="Disordered" evidence="13">
    <location>
        <begin position="1085"/>
        <end position="1105"/>
    </location>
</feature>
<organism evidence="15 16">
    <name type="scientific">Capsaspora owczarzaki (strain ATCC 30864)</name>
    <dbReference type="NCBI Taxonomy" id="595528"/>
    <lineage>
        <taxon>Eukaryota</taxon>
        <taxon>Filasterea</taxon>
        <taxon>Capsaspora</taxon>
    </lineage>
</organism>
<dbReference type="GO" id="GO:0035861">
    <property type="term" value="C:site of double-strand break"/>
    <property type="evidence" value="ECO:0007669"/>
    <property type="project" value="TreeGrafter"/>
</dbReference>